<sequence length="206" mass="22341">VGAQNPRARAGPRDARAVRRARDAGRADRGDRQGRRDRPRSHLPAVLLQGGALRPHGDDLPRRARRALRRGDRGRGRPRRPHRAPHPRLRGLLPALPRLPRLRALAHAPPGHRAAGGHLRVRLAAARAGDGALSRPGGERPARARGRGPRLHGQRPLGADARDDAPRAAARRRAPGGPGRPRALPGRPGARRALVRRRRDGRVAGI</sequence>
<organism evidence="2">
    <name type="scientific">uncultured Solirubrobacteraceae bacterium</name>
    <dbReference type="NCBI Taxonomy" id="1162706"/>
    <lineage>
        <taxon>Bacteria</taxon>
        <taxon>Bacillati</taxon>
        <taxon>Actinomycetota</taxon>
        <taxon>Thermoleophilia</taxon>
        <taxon>Solirubrobacterales</taxon>
        <taxon>Solirubrobacteraceae</taxon>
        <taxon>environmental samples</taxon>
    </lineage>
</organism>
<name>A0A6J4TQH4_9ACTN</name>
<accession>A0A6J4TQH4</accession>
<feature type="compositionally biased region" description="Basic residues" evidence="1">
    <location>
        <begin position="76"/>
        <end position="89"/>
    </location>
</feature>
<evidence type="ECO:0000313" key="2">
    <source>
        <dbReference type="EMBL" id="CAA9529393.1"/>
    </source>
</evidence>
<feature type="non-terminal residue" evidence="2">
    <location>
        <position position="1"/>
    </location>
</feature>
<feature type="compositionally biased region" description="Basic residues" evidence="1">
    <location>
        <begin position="143"/>
        <end position="153"/>
    </location>
</feature>
<reference evidence="2" key="1">
    <citation type="submission" date="2020-02" db="EMBL/GenBank/DDBJ databases">
        <authorList>
            <person name="Meier V. D."/>
        </authorList>
    </citation>
    <scope>NUCLEOTIDE SEQUENCE</scope>
    <source>
        <strain evidence="2">AVDCRST_MAG30</strain>
    </source>
</reference>
<gene>
    <name evidence="2" type="ORF">AVDCRST_MAG30-3643</name>
</gene>
<feature type="compositionally biased region" description="Basic residues" evidence="1">
    <location>
        <begin position="189"/>
        <end position="200"/>
    </location>
</feature>
<protein>
    <submittedName>
        <fullName evidence="2">Uncharacterized protein</fullName>
    </submittedName>
</protein>
<dbReference type="EMBL" id="CADCVS010000479">
    <property type="protein sequence ID" value="CAA9529393.1"/>
    <property type="molecule type" value="Genomic_DNA"/>
</dbReference>
<feature type="region of interest" description="Disordered" evidence="1">
    <location>
        <begin position="1"/>
        <end position="94"/>
    </location>
</feature>
<proteinExistence type="predicted"/>
<dbReference type="AlphaFoldDB" id="A0A6J4TQH4"/>
<feature type="region of interest" description="Disordered" evidence="1">
    <location>
        <begin position="127"/>
        <end position="206"/>
    </location>
</feature>
<feature type="non-terminal residue" evidence="2">
    <location>
        <position position="206"/>
    </location>
</feature>
<feature type="compositionally biased region" description="Low complexity" evidence="1">
    <location>
        <begin position="127"/>
        <end position="136"/>
    </location>
</feature>
<evidence type="ECO:0000256" key="1">
    <source>
        <dbReference type="SAM" id="MobiDB-lite"/>
    </source>
</evidence>
<feature type="compositionally biased region" description="Basic and acidic residues" evidence="1">
    <location>
        <begin position="11"/>
        <end position="36"/>
    </location>
</feature>